<dbReference type="CDD" id="cd04604">
    <property type="entry name" value="CBS_pair_SIS_assoc"/>
    <property type="match status" value="1"/>
</dbReference>
<dbReference type="Proteomes" id="UP000199423">
    <property type="component" value="Unassembled WGS sequence"/>
</dbReference>
<dbReference type="PROSITE" id="PS51464">
    <property type="entry name" value="SIS"/>
    <property type="match status" value="1"/>
</dbReference>
<dbReference type="FunFam" id="3.40.50.10490:FF:000011">
    <property type="entry name" value="Arabinose 5-phosphate isomerase"/>
    <property type="match status" value="1"/>
</dbReference>
<dbReference type="InterPro" id="IPR000644">
    <property type="entry name" value="CBS_dom"/>
</dbReference>
<reference evidence="12" key="1">
    <citation type="submission" date="2016-10" db="EMBL/GenBank/DDBJ databases">
        <authorList>
            <person name="Varghese N."/>
            <person name="Submissions S."/>
        </authorList>
    </citation>
    <scope>NUCLEOTIDE SEQUENCE [LARGE SCALE GENOMIC DNA]</scope>
    <source>
        <strain evidence="12">DSM 1565</strain>
    </source>
</reference>
<name>A0A1I7MWB0_9HYPH</name>
<evidence type="ECO:0000256" key="7">
    <source>
        <dbReference type="PROSITE-ProRule" id="PRU00703"/>
    </source>
</evidence>
<dbReference type="PANTHER" id="PTHR42745">
    <property type="match status" value="1"/>
</dbReference>
<dbReference type="Pfam" id="PF00571">
    <property type="entry name" value="CBS"/>
    <property type="match status" value="2"/>
</dbReference>
<dbReference type="STRING" id="51670.SAMN04488557_0561"/>
<dbReference type="PROSITE" id="PS51371">
    <property type="entry name" value="CBS"/>
    <property type="match status" value="2"/>
</dbReference>
<evidence type="ECO:0000256" key="4">
    <source>
        <dbReference type="PIRNR" id="PIRNR004692"/>
    </source>
</evidence>
<dbReference type="NCBIfam" id="TIGR00393">
    <property type="entry name" value="kpsF"/>
    <property type="match status" value="1"/>
</dbReference>
<feature type="domain" description="SIS" evidence="10">
    <location>
        <begin position="59"/>
        <end position="202"/>
    </location>
</feature>
<dbReference type="GO" id="GO:0046872">
    <property type="term" value="F:metal ion binding"/>
    <property type="evidence" value="ECO:0007669"/>
    <property type="project" value="UniProtKB-KW"/>
</dbReference>
<dbReference type="PIRSF" id="PIRSF004692">
    <property type="entry name" value="KdsD_KpsF"/>
    <property type="match status" value="1"/>
</dbReference>
<dbReference type="Pfam" id="PF01380">
    <property type="entry name" value="SIS"/>
    <property type="match status" value="1"/>
</dbReference>
<feature type="site" description="Catalytically relevant" evidence="6">
    <location>
        <position position="170"/>
    </location>
</feature>
<feature type="site" description="Catalytically relevant" evidence="6">
    <location>
        <position position="211"/>
    </location>
</feature>
<dbReference type="GO" id="GO:0019146">
    <property type="term" value="F:arabinose-5-phosphate isomerase activity"/>
    <property type="evidence" value="ECO:0007669"/>
    <property type="project" value="UniProtKB-ARBA"/>
</dbReference>
<evidence type="ECO:0000256" key="6">
    <source>
        <dbReference type="PIRSR" id="PIRSR004692-3"/>
    </source>
</evidence>
<protein>
    <submittedName>
        <fullName evidence="11">Arabinose-5-phosphate isomerase</fullName>
    </submittedName>
</protein>
<keyword evidence="5" id="KW-0862">Zinc</keyword>
<dbReference type="Gene3D" id="3.40.50.10490">
    <property type="entry name" value="Glucose-6-phosphate isomerase like protein, domain 1"/>
    <property type="match status" value="1"/>
</dbReference>
<evidence type="ECO:0000256" key="8">
    <source>
        <dbReference type="SAM" id="MobiDB-lite"/>
    </source>
</evidence>
<evidence type="ECO:0000259" key="9">
    <source>
        <dbReference type="PROSITE" id="PS51371"/>
    </source>
</evidence>
<dbReference type="InterPro" id="IPR001347">
    <property type="entry name" value="SIS_dom"/>
</dbReference>
<gene>
    <name evidence="11" type="ORF">SAMN04488557_0561</name>
</gene>
<dbReference type="InterPro" id="IPR004800">
    <property type="entry name" value="KdsD/KpsF-type"/>
</dbReference>
<dbReference type="Gene3D" id="3.10.580.10">
    <property type="entry name" value="CBS-domain"/>
    <property type="match status" value="1"/>
</dbReference>
<feature type="binding site" evidence="5">
    <location>
        <position position="100"/>
    </location>
    <ligand>
        <name>Zn(2+)</name>
        <dbReference type="ChEBI" id="CHEBI:29105"/>
    </ligand>
</feature>
<dbReference type="InterPro" id="IPR046342">
    <property type="entry name" value="CBS_dom_sf"/>
</dbReference>
<organism evidence="11 12">
    <name type="scientific">Hyphomicrobium facile</name>
    <dbReference type="NCBI Taxonomy" id="51670"/>
    <lineage>
        <taxon>Bacteria</taxon>
        <taxon>Pseudomonadati</taxon>
        <taxon>Pseudomonadota</taxon>
        <taxon>Alphaproteobacteria</taxon>
        <taxon>Hyphomicrobiales</taxon>
        <taxon>Hyphomicrobiaceae</taxon>
        <taxon>Hyphomicrobium</taxon>
    </lineage>
</organism>
<comment type="similarity">
    <text evidence="1 4">Belongs to the SIS family. GutQ/KpsF subfamily.</text>
</comment>
<feature type="domain" description="CBS" evidence="9">
    <location>
        <begin position="292"/>
        <end position="343"/>
    </location>
</feature>
<evidence type="ECO:0000259" key="10">
    <source>
        <dbReference type="PROSITE" id="PS51464"/>
    </source>
</evidence>
<evidence type="ECO:0000256" key="2">
    <source>
        <dbReference type="ARBA" id="ARBA00022737"/>
    </source>
</evidence>
<feature type="region of interest" description="Disordered" evidence="8">
    <location>
        <begin position="1"/>
        <end position="26"/>
    </location>
</feature>
<feature type="domain" description="CBS" evidence="9">
    <location>
        <begin position="227"/>
        <end position="285"/>
    </location>
</feature>
<evidence type="ECO:0000313" key="11">
    <source>
        <dbReference type="EMBL" id="SFV26702.1"/>
    </source>
</evidence>
<evidence type="ECO:0000256" key="3">
    <source>
        <dbReference type="ARBA" id="ARBA00023122"/>
    </source>
</evidence>
<dbReference type="GO" id="GO:0005975">
    <property type="term" value="P:carbohydrate metabolic process"/>
    <property type="evidence" value="ECO:0007669"/>
    <property type="project" value="InterPro"/>
</dbReference>
<keyword evidence="5" id="KW-0479">Metal-binding</keyword>
<dbReference type="AlphaFoldDB" id="A0A1I7MWB0"/>
<dbReference type="PANTHER" id="PTHR42745:SF1">
    <property type="entry name" value="ARABINOSE 5-PHOSPHATE ISOMERASE KDSD"/>
    <property type="match status" value="1"/>
</dbReference>
<keyword evidence="12" id="KW-1185">Reference proteome</keyword>
<dbReference type="InterPro" id="IPR050986">
    <property type="entry name" value="GutQ/KpsF_isomerases"/>
</dbReference>
<dbReference type="GO" id="GO:0097367">
    <property type="term" value="F:carbohydrate derivative binding"/>
    <property type="evidence" value="ECO:0007669"/>
    <property type="project" value="InterPro"/>
</dbReference>
<evidence type="ECO:0000313" key="12">
    <source>
        <dbReference type="Proteomes" id="UP000199423"/>
    </source>
</evidence>
<keyword evidence="3 7" id="KW-0129">CBS domain</keyword>
<dbReference type="RefSeq" id="WP_092863909.1">
    <property type="nucleotide sequence ID" value="NZ_FPCH01000001.1"/>
</dbReference>
<evidence type="ECO:0000256" key="1">
    <source>
        <dbReference type="ARBA" id="ARBA00008165"/>
    </source>
</evidence>
<accession>A0A1I7MWB0</accession>
<dbReference type="InterPro" id="IPR035474">
    <property type="entry name" value="SIS_Kpsf"/>
</dbReference>
<keyword evidence="2" id="KW-0677">Repeat</keyword>
<dbReference type="InterPro" id="IPR046348">
    <property type="entry name" value="SIS_dom_sf"/>
</dbReference>
<feature type="site" description="Catalytically relevant" evidence="6">
    <location>
        <position position="129"/>
    </location>
</feature>
<proteinExistence type="inferred from homology"/>
<dbReference type="SUPFAM" id="SSF53697">
    <property type="entry name" value="SIS domain"/>
    <property type="match status" value="1"/>
</dbReference>
<dbReference type="OrthoDB" id="9762536at2"/>
<dbReference type="CDD" id="cd05014">
    <property type="entry name" value="SIS_Kpsf"/>
    <property type="match status" value="1"/>
</dbReference>
<sequence length="343" mass="36090">MQKVIPFQLPEGERREAESEADETTPISSALRTLNLGAEGLAQLANEIAGPMAPAFDEAVRRLKAVTGRVIVTGIGKSGHVAQKIAATFASTGTPAFFVHPSEASHGDLGMITRSDIILALSWSGETVELKSIITYSRRFAVPLIAITSQANSALGEQADTLLLLPRVKEACPHGLAPTTSTTIQLAIGDSLAIALLDARGFTAHDFKIFHPGGSLGANLKYVADVMHPSDQLPLIGSGALMSEALVAMTEKSFGCVGVTDTKGKLLGVITDGDLRRHMGGKLLEAKVDDVMTAKPKTIAPTLLASAALELINSSRITALFVVEKQKPIGIVHVHDLLRLGVA</sequence>
<feature type="site" description="Catalytically relevant" evidence="6">
    <location>
        <position position="77"/>
    </location>
</feature>
<dbReference type="GO" id="GO:1901135">
    <property type="term" value="P:carbohydrate derivative metabolic process"/>
    <property type="evidence" value="ECO:0007669"/>
    <property type="project" value="InterPro"/>
</dbReference>
<dbReference type="EMBL" id="FPCH01000001">
    <property type="protein sequence ID" value="SFV26702.1"/>
    <property type="molecule type" value="Genomic_DNA"/>
</dbReference>
<dbReference type="SMART" id="SM00116">
    <property type="entry name" value="CBS"/>
    <property type="match status" value="2"/>
</dbReference>
<keyword evidence="11" id="KW-0413">Isomerase</keyword>
<evidence type="ECO:0000256" key="5">
    <source>
        <dbReference type="PIRSR" id="PIRSR004692-2"/>
    </source>
</evidence>